<dbReference type="SUPFAM" id="SSF54637">
    <property type="entry name" value="Thioesterase/thiol ester dehydrase-isomerase"/>
    <property type="match status" value="1"/>
</dbReference>
<dbReference type="AlphaFoldDB" id="A0AAN6EWU3"/>
<gene>
    <name evidence="2" type="ORF">HRR80_003117</name>
</gene>
<dbReference type="EMBL" id="JAJGCB010000004">
    <property type="protein sequence ID" value="KAJ8993082.1"/>
    <property type="molecule type" value="Genomic_DNA"/>
</dbReference>
<dbReference type="Proteomes" id="UP001161757">
    <property type="component" value="Unassembled WGS sequence"/>
</dbReference>
<comment type="similarity">
    <text evidence="1">Belongs to the lcsJ thioesterase family.</text>
</comment>
<sequence length="364" mass="41257">MEARQNSLQSLESLSRERLIDGERRKEPKKPLSERLLWPGLILQLQYHHSHNRPQYYLKPKKPTSDKINVTAKMDVAFGKLSEATQAVVGWISQHILTSIGVALLLTSVKNIPLMWHTRLISAVLYHTKAKSADVVTTEKNGPLAVFQPIVTSSRSGLYECDINGHKSDSTYFSDLDINRIHLISKLFKGALNPALLPADKRRRARKMRVLLGGAACMWRKEIKPFVPYEIHTRVLAWEGKWIYLISHFVPVQSSRKRSNRASRDKANGGDVDAQVFASSVSKYVFKDGRKTVEAAVALESIGLLPAEEGQDNGDRARIEEERQKGMETARHFIALDEMHNQFHDTLSKPSFGEFGMFGRFVFH</sequence>
<dbReference type="InterPro" id="IPR029069">
    <property type="entry name" value="HotDog_dom_sf"/>
</dbReference>
<proteinExistence type="inferred from homology"/>
<dbReference type="PANTHER" id="PTHR12475:SF4">
    <property type="entry name" value="PROTEIN THEM6"/>
    <property type="match status" value="1"/>
</dbReference>
<name>A0AAN6EWU3_EXODE</name>
<dbReference type="InterPro" id="IPR051490">
    <property type="entry name" value="THEM6_lcsJ_thioesterase"/>
</dbReference>
<comment type="caution">
    <text evidence="2">The sequence shown here is derived from an EMBL/GenBank/DDBJ whole genome shotgun (WGS) entry which is preliminary data.</text>
</comment>
<protein>
    <recommendedName>
        <fullName evidence="4">Thioesterase</fullName>
    </recommendedName>
</protein>
<evidence type="ECO:0000256" key="1">
    <source>
        <dbReference type="ARBA" id="ARBA00038476"/>
    </source>
</evidence>
<dbReference type="Pfam" id="PF13279">
    <property type="entry name" value="4HBT_2"/>
    <property type="match status" value="1"/>
</dbReference>
<evidence type="ECO:0000313" key="3">
    <source>
        <dbReference type="Proteomes" id="UP001161757"/>
    </source>
</evidence>
<organism evidence="2 3">
    <name type="scientific">Exophiala dermatitidis</name>
    <name type="common">Black yeast-like fungus</name>
    <name type="synonym">Wangiella dermatitidis</name>
    <dbReference type="NCBI Taxonomy" id="5970"/>
    <lineage>
        <taxon>Eukaryota</taxon>
        <taxon>Fungi</taxon>
        <taxon>Dikarya</taxon>
        <taxon>Ascomycota</taxon>
        <taxon>Pezizomycotina</taxon>
        <taxon>Eurotiomycetes</taxon>
        <taxon>Chaetothyriomycetidae</taxon>
        <taxon>Chaetothyriales</taxon>
        <taxon>Herpotrichiellaceae</taxon>
        <taxon>Exophiala</taxon>
    </lineage>
</organism>
<dbReference type="PANTHER" id="PTHR12475">
    <property type="match status" value="1"/>
</dbReference>
<accession>A0AAN6EWU3</accession>
<reference evidence="2" key="1">
    <citation type="submission" date="2023-01" db="EMBL/GenBank/DDBJ databases">
        <title>Exophiala dermititidis isolated from Cystic Fibrosis Patient.</title>
        <authorList>
            <person name="Kurbessoian T."/>
            <person name="Crocker A."/>
            <person name="Murante D."/>
            <person name="Hogan D.A."/>
            <person name="Stajich J.E."/>
        </authorList>
    </citation>
    <scope>NUCLEOTIDE SEQUENCE</scope>
    <source>
        <strain evidence="2">Ex8</strain>
    </source>
</reference>
<evidence type="ECO:0008006" key="4">
    <source>
        <dbReference type="Google" id="ProtNLM"/>
    </source>
</evidence>
<evidence type="ECO:0000313" key="2">
    <source>
        <dbReference type="EMBL" id="KAJ8993082.1"/>
    </source>
</evidence>